<accession>A0A1Z4JJB0</accession>
<dbReference type="CDD" id="cd03801">
    <property type="entry name" value="GT4_PimA-like"/>
    <property type="match status" value="1"/>
</dbReference>
<keyword evidence="3" id="KW-1185">Reference proteome</keyword>
<evidence type="ECO:0000313" key="2">
    <source>
        <dbReference type="EMBL" id="BAY56778.1"/>
    </source>
</evidence>
<organism evidence="2 3">
    <name type="scientific">Leptolyngbya boryana NIES-2135</name>
    <dbReference type="NCBI Taxonomy" id="1973484"/>
    <lineage>
        <taxon>Bacteria</taxon>
        <taxon>Bacillati</taxon>
        <taxon>Cyanobacteriota</taxon>
        <taxon>Cyanophyceae</taxon>
        <taxon>Leptolyngbyales</taxon>
        <taxon>Leptolyngbyaceae</taxon>
        <taxon>Leptolyngbya group</taxon>
        <taxon>Leptolyngbya</taxon>
    </lineage>
</organism>
<dbReference type="Pfam" id="PF00534">
    <property type="entry name" value="Glycos_transf_1"/>
    <property type="match status" value="1"/>
</dbReference>
<sequence length="347" mass="39311">MRIAIATVQVPFIRGGAEILADGLANALQAAGHSVEIIAMPFRFSPVSEIQRSMKLWASENFENLNGYQCDRVICLKFPAFYLQHPNKVGWLLHQHRSVYDLWDTEFTAEFSRSAEGKQLKQEITEQDTKALSTFRGVFTIAKTVSKRLQKFNQIASIPLYHPPQFAEQFYTAPAEPYIFFPSRLETLKRQDLLIQAMRFVRSPVVALMGGEGGQYPYLQGLIDQFGLHQKVRLLGRLSDNEKLSYYAHCLGVFFAPYNEDYGYVTLEAMLSRKPVITCKDSGEPVEFVVNGQTGWITEADPTEIAEKIDHLYEQQAIAKEMGSAGYDRYNALDISWANVVQKILGC</sequence>
<dbReference type="SUPFAM" id="SSF53756">
    <property type="entry name" value="UDP-Glycosyltransferase/glycogen phosphorylase"/>
    <property type="match status" value="1"/>
</dbReference>
<evidence type="ECO:0000313" key="3">
    <source>
        <dbReference type="Proteomes" id="UP000217895"/>
    </source>
</evidence>
<reference evidence="2 3" key="1">
    <citation type="submission" date="2017-06" db="EMBL/GenBank/DDBJ databases">
        <title>Genome sequencing of cyanobaciteial culture collection at National Institute for Environmental Studies (NIES).</title>
        <authorList>
            <person name="Hirose Y."/>
            <person name="Shimura Y."/>
            <person name="Fujisawa T."/>
            <person name="Nakamura Y."/>
            <person name="Kawachi M."/>
        </authorList>
    </citation>
    <scope>NUCLEOTIDE SEQUENCE [LARGE SCALE GENOMIC DNA]</scope>
    <source>
        <strain evidence="2 3">NIES-2135</strain>
    </source>
</reference>
<protein>
    <submittedName>
        <fullName evidence="2">Glycosyltransferase</fullName>
    </submittedName>
</protein>
<gene>
    <name evidence="2" type="ORF">NIES2135_36180</name>
</gene>
<dbReference type="EMBL" id="AP018203">
    <property type="protein sequence ID" value="BAY56778.1"/>
    <property type="molecule type" value="Genomic_DNA"/>
</dbReference>
<dbReference type="PANTHER" id="PTHR12526">
    <property type="entry name" value="GLYCOSYLTRANSFERASE"/>
    <property type="match status" value="1"/>
</dbReference>
<proteinExistence type="predicted"/>
<dbReference type="PANTHER" id="PTHR12526:SF625">
    <property type="entry name" value="PHOSPHATIDYLINOSITOL GLYCAN-CLASS A"/>
    <property type="match status" value="1"/>
</dbReference>
<dbReference type="Proteomes" id="UP000217895">
    <property type="component" value="Chromosome"/>
</dbReference>
<name>A0A1Z4JJB0_LEPBY</name>
<dbReference type="GO" id="GO:0016757">
    <property type="term" value="F:glycosyltransferase activity"/>
    <property type="evidence" value="ECO:0007669"/>
    <property type="project" value="InterPro"/>
</dbReference>
<dbReference type="AlphaFoldDB" id="A0A1Z4JJB0"/>
<evidence type="ECO:0000259" key="1">
    <source>
        <dbReference type="Pfam" id="PF00534"/>
    </source>
</evidence>
<feature type="domain" description="Glycosyl transferase family 1" evidence="1">
    <location>
        <begin position="175"/>
        <end position="328"/>
    </location>
</feature>
<dbReference type="InterPro" id="IPR001296">
    <property type="entry name" value="Glyco_trans_1"/>
</dbReference>
<dbReference type="Gene3D" id="3.40.50.2000">
    <property type="entry name" value="Glycogen Phosphorylase B"/>
    <property type="match status" value="2"/>
</dbReference>
<keyword evidence="2" id="KW-0808">Transferase</keyword>